<keyword evidence="5" id="KW-0378">Hydrolase</keyword>
<dbReference type="EMBL" id="AP024483">
    <property type="protein sequence ID" value="BCS83296.1"/>
    <property type="molecule type" value="Genomic_DNA"/>
</dbReference>
<dbReference type="GO" id="GO:0004519">
    <property type="term" value="F:endonuclease activity"/>
    <property type="evidence" value="ECO:0007669"/>
    <property type="project" value="UniProtKB-KW"/>
</dbReference>
<keyword evidence="9" id="KW-0540">Nuclease</keyword>
<keyword evidence="6" id="KW-0862">Zinc</keyword>
<accession>A0ABM7NT59</accession>
<dbReference type="PROSITE" id="PS51432">
    <property type="entry name" value="AP_NUCLEASE_F2_4"/>
    <property type="match status" value="1"/>
</dbReference>
<evidence type="ECO:0000256" key="3">
    <source>
        <dbReference type="ARBA" id="ARBA00022723"/>
    </source>
</evidence>
<dbReference type="PANTHER" id="PTHR21445:SF0">
    <property type="entry name" value="APURINIC-APYRIMIDINIC ENDONUCLEASE"/>
    <property type="match status" value="1"/>
</dbReference>
<dbReference type="SUPFAM" id="SSF51658">
    <property type="entry name" value="Xylose isomerase-like"/>
    <property type="match status" value="1"/>
</dbReference>
<comment type="cofactor">
    <cofactor evidence="1">
        <name>Zn(2+)</name>
        <dbReference type="ChEBI" id="CHEBI:29105"/>
    </cofactor>
</comment>
<keyword evidence="9" id="KW-0255">Endonuclease</keyword>
<reference evidence="9 10" key="1">
    <citation type="submission" date="2021-02" db="EMBL/GenBank/DDBJ databases">
        <title>Cotonvirus japonicus, which uses Golgi apparatus of host cells for its virion factory, phylogenetically links tailed tupanvirus and icosahedral mimivirus.</title>
        <authorList>
            <person name="Takahashi H."/>
            <person name="Fukaya S."/>
            <person name="Song C."/>
            <person name="Murata K."/>
            <person name="Takemura M."/>
        </authorList>
    </citation>
    <scope>NUCLEOTIDE SEQUENCE [LARGE SCALE GENOMIC DNA]</scope>
</reference>
<dbReference type="CDD" id="cd00019">
    <property type="entry name" value="AP2Ec"/>
    <property type="match status" value="1"/>
</dbReference>
<dbReference type="Proteomes" id="UP001321479">
    <property type="component" value="Segment"/>
</dbReference>
<evidence type="ECO:0000256" key="7">
    <source>
        <dbReference type="ARBA" id="ARBA00023204"/>
    </source>
</evidence>
<dbReference type="InterPro" id="IPR001719">
    <property type="entry name" value="AP_endonuc_2"/>
</dbReference>
<protein>
    <submittedName>
        <fullName evidence="9">Apurinic endonuclease IV</fullName>
    </submittedName>
</protein>
<dbReference type="InterPro" id="IPR013022">
    <property type="entry name" value="Xyl_isomerase-like_TIM-brl"/>
</dbReference>
<evidence type="ECO:0000313" key="9">
    <source>
        <dbReference type="EMBL" id="BCS83296.1"/>
    </source>
</evidence>
<comment type="similarity">
    <text evidence="2">Belongs to the AP endonuclease 2 family.</text>
</comment>
<evidence type="ECO:0000256" key="4">
    <source>
        <dbReference type="ARBA" id="ARBA00022763"/>
    </source>
</evidence>
<evidence type="ECO:0000256" key="2">
    <source>
        <dbReference type="ARBA" id="ARBA00005340"/>
    </source>
</evidence>
<evidence type="ECO:0000256" key="5">
    <source>
        <dbReference type="ARBA" id="ARBA00022801"/>
    </source>
</evidence>
<dbReference type="PANTHER" id="PTHR21445">
    <property type="entry name" value="ENDONUCLEASE IV ENDODEOXYRIBONUCLEASE IV"/>
    <property type="match status" value="1"/>
</dbReference>
<keyword evidence="4" id="KW-0227">DNA damage</keyword>
<dbReference type="GeneID" id="80558501"/>
<feature type="domain" description="Xylose isomerase-like TIM barrel" evidence="8">
    <location>
        <begin position="21"/>
        <end position="277"/>
    </location>
</feature>
<name>A0ABM7NT59_9VIRU</name>
<dbReference type="SMART" id="SM00518">
    <property type="entry name" value="AP2Ec"/>
    <property type="match status" value="1"/>
</dbReference>
<keyword evidence="10" id="KW-1185">Reference proteome</keyword>
<evidence type="ECO:0000256" key="6">
    <source>
        <dbReference type="ARBA" id="ARBA00022833"/>
    </source>
</evidence>
<dbReference type="Pfam" id="PF01261">
    <property type="entry name" value="AP_endonuc_2"/>
    <property type="match status" value="1"/>
</dbReference>
<evidence type="ECO:0000256" key="1">
    <source>
        <dbReference type="ARBA" id="ARBA00001947"/>
    </source>
</evidence>
<evidence type="ECO:0000313" key="10">
    <source>
        <dbReference type="Proteomes" id="UP001321479"/>
    </source>
</evidence>
<dbReference type="RefSeq" id="YP_010841904.1">
    <property type="nucleotide sequence ID" value="NC_079139.1"/>
</dbReference>
<dbReference type="NCBIfam" id="TIGR00587">
    <property type="entry name" value="nfo"/>
    <property type="match status" value="1"/>
</dbReference>
<keyword evidence="3" id="KW-0479">Metal-binding</keyword>
<keyword evidence="7" id="KW-0234">DNA repair</keyword>
<dbReference type="Gene3D" id="3.20.20.150">
    <property type="entry name" value="Divalent-metal-dependent TIM barrel enzymes"/>
    <property type="match status" value="1"/>
</dbReference>
<evidence type="ECO:0000259" key="8">
    <source>
        <dbReference type="Pfam" id="PF01261"/>
    </source>
</evidence>
<dbReference type="InterPro" id="IPR036237">
    <property type="entry name" value="Xyl_isomerase-like_sf"/>
</dbReference>
<dbReference type="InterPro" id="IPR018246">
    <property type="entry name" value="AP_endonuc_F2_Zn_BS"/>
</dbReference>
<dbReference type="PROSITE" id="PS00730">
    <property type="entry name" value="AP_NUCLEASE_F2_2"/>
    <property type="match status" value="1"/>
</dbReference>
<organism evidence="9 10">
    <name type="scientific">Cotonvirus japonicus</name>
    <dbReference type="NCBI Taxonomy" id="2811091"/>
    <lineage>
        <taxon>Viruses</taxon>
        <taxon>Varidnaviria</taxon>
        <taxon>Bamfordvirae</taxon>
        <taxon>Nucleocytoviricota</taxon>
        <taxon>Megaviricetes</taxon>
        <taxon>Imitervirales</taxon>
        <taxon>Mimiviridae</taxon>
        <taxon>Megamimivirinae</taxon>
        <taxon>Cotonvirus</taxon>
        <taxon>Cotonvirus japonicum</taxon>
    </lineage>
</organism>
<proteinExistence type="inferred from homology"/>
<sequence length="296" mass="33310">MKKQRVGRHINISEGFLTAPENAKNSGYDIFQIFLGAPQRILSQARQQDQLIKFGNIIEKMNMFMVVHGSYTINLCHPINSKKFIASVKSLVQDLNSTELIGKNCLGVIIHMGKNISENKLTNDEAIQNYILGLKQALSETSNNTTIILETGASQGSEVGSRITGLAQIYNGLTSKEQSRIYFCIDTCHIWATGYDISSSSGVKKFFKKFDKMIGINKILCIHFNDSKNPLDSHVDRHADLGYGRIGETGLREVAIYAKKYNIHIIMETPLDAVNKKTNKSVTRMEEFRKTKTWLK</sequence>